<organism evidence="2 3">
    <name type="scientific">Lutibacter aestuarii</name>
    <dbReference type="NCBI Taxonomy" id="861111"/>
    <lineage>
        <taxon>Bacteria</taxon>
        <taxon>Pseudomonadati</taxon>
        <taxon>Bacteroidota</taxon>
        <taxon>Flavobacteriia</taxon>
        <taxon>Flavobacteriales</taxon>
        <taxon>Flavobacteriaceae</taxon>
        <taxon>Lutibacter</taxon>
    </lineage>
</organism>
<evidence type="ECO:0000313" key="3">
    <source>
        <dbReference type="Proteomes" id="UP001597032"/>
    </source>
</evidence>
<dbReference type="InterPro" id="IPR002744">
    <property type="entry name" value="MIP18-like"/>
</dbReference>
<dbReference type="PANTHER" id="PTHR42831:SF1">
    <property type="entry name" value="FE-S PROTEIN MATURATION AUXILIARY FACTOR YITW"/>
    <property type="match status" value="1"/>
</dbReference>
<sequence length="105" mass="12111">MNKQQITEFELKTLELLKSVMDPEIEINIVDLGLIYELYYDGDKKINIVMTFSTPACPLGETIISNIKETIKQKHPNFETIIDVVFHPQWNNTMVSEEGRKILGL</sequence>
<evidence type="ECO:0000259" key="1">
    <source>
        <dbReference type="Pfam" id="PF01883"/>
    </source>
</evidence>
<dbReference type="PANTHER" id="PTHR42831">
    <property type="entry name" value="FE-S PROTEIN MATURATION AUXILIARY FACTOR YITW"/>
    <property type="match status" value="1"/>
</dbReference>
<dbReference type="EMBL" id="JBHTIC010000005">
    <property type="protein sequence ID" value="MFD0761140.1"/>
    <property type="molecule type" value="Genomic_DNA"/>
</dbReference>
<proteinExistence type="predicted"/>
<dbReference type="InterPro" id="IPR034904">
    <property type="entry name" value="FSCA_dom_sf"/>
</dbReference>
<dbReference type="RefSeq" id="WP_372802450.1">
    <property type="nucleotide sequence ID" value="NZ_JBHTIC010000005.1"/>
</dbReference>
<keyword evidence="3" id="KW-1185">Reference proteome</keyword>
<reference evidence="3" key="1">
    <citation type="journal article" date="2019" name="Int. J. Syst. Evol. Microbiol.">
        <title>The Global Catalogue of Microorganisms (GCM) 10K type strain sequencing project: providing services to taxonomists for standard genome sequencing and annotation.</title>
        <authorList>
            <consortium name="The Broad Institute Genomics Platform"/>
            <consortium name="The Broad Institute Genome Sequencing Center for Infectious Disease"/>
            <person name="Wu L."/>
            <person name="Ma J."/>
        </authorList>
    </citation>
    <scope>NUCLEOTIDE SEQUENCE [LARGE SCALE GENOMIC DNA]</scope>
    <source>
        <strain evidence="3">CCUG 60022</strain>
    </source>
</reference>
<comment type="caution">
    <text evidence="2">The sequence shown here is derived from an EMBL/GenBank/DDBJ whole genome shotgun (WGS) entry which is preliminary data.</text>
</comment>
<feature type="domain" description="MIP18 family-like" evidence="1">
    <location>
        <begin position="14"/>
        <end position="75"/>
    </location>
</feature>
<name>A0ABW2Z8B7_9FLAO</name>
<dbReference type="Pfam" id="PF01883">
    <property type="entry name" value="FeS_assembly_P"/>
    <property type="match status" value="1"/>
</dbReference>
<dbReference type="Proteomes" id="UP001597032">
    <property type="component" value="Unassembled WGS sequence"/>
</dbReference>
<dbReference type="Gene3D" id="3.30.300.130">
    <property type="entry name" value="Fe-S cluster assembly (FSCA)"/>
    <property type="match status" value="1"/>
</dbReference>
<gene>
    <name evidence="2" type="ORF">ACFQZW_03510</name>
</gene>
<accession>A0ABW2Z8B7</accession>
<dbReference type="SUPFAM" id="SSF117916">
    <property type="entry name" value="Fe-S cluster assembly (FSCA) domain-like"/>
    <property type="match status" value="1"/>
</dbReference>
<dbReference type="InterPro" id="IPR052339">
    <property type="entry name" value="Fe-S_Maturation_MIP18"/>
</dbReference>
<evidence type="ECO:0000313" key="2">
    <source>
        <dbReference type="EMBL" id="MFD0761140.1"/>
    </source>
</evidence>
<protein>
    <submittedName>
        <fullName evidence="2">Metal-sulfur cluster assembly factor</fullName>
    </submittedName>
</protein>